<organism evidence="2 3">
    <name type="scientific">Claviceps pusilla</name>
    <dbReference type="NCBI Taxonomy" id="123648"/>
    <lineage>
        <taxon>Eukaryota</taxon>
        <taxon>Fungi</taxon>
        <taxon>Dikarya</taxon>
        <taxon>Ascomycota</taxon>
        <taxon>Pezizomycotina</taxon>
        <taxon>Sordariomycetes</taxon>
        <taxon>Hypocreomycetidae</taxon>
        <taxon>Hypocreales</taxon>
        <taxon>Clavicipitaceae</taxon>
        <taxon>Claviceps</taxon>
    </lineage>
</organism>
<dbReference type="EMBL" id="SRPW01000790">
    <property type="protein sequence ID" value="KAG6012044.1"/>
    <property type="molecule type" value="Genomic_DNA"/>
</dbReference>
<comment type="caution">
    <text evidence="2">The sequence shown here is derived from an EMBL/GenBank/DDBJ whole genome shotgun (WGS) entry which is preliminary data.</text>
</comment>
<reference evidence="2" key="1">
    <citation type="journal article" date="2020" name="bioRxiv">
        <title>Whole genome comparisons of ergot fungi reveals the divergence and evolution of species within the genus Claviceps are the result of varying mechanisms driving genome evolution and host range expansion.</title>
        <authorList>
            <person name="Wyka S.A."/>
            <person name="Mondo S.J."/>
            <person name="Liu M."/>
            <person name="Dettman J."/>
            <person name="Nalam V."/>
            <person name="Broders K.D."/>
        </authorList>
    </citation>
    <scope>NUCLEOTIDE SEQUENCE</scope>
    <source>
        <strain evidence="2">CCC 602</strain>
    </source>
</reference>
<dbReference type="AlphaFoldDB" id="A0A9P7NDV9"/>
<sequence>MLNVSPQPHRSTQSGNNESLESKPAPIPAKSRHDVILLLCAYRGSSVQNQSAGFHHSNEKGGDDVTSSKLSSKQGSKTGHGHYGRIDANRDMALDRA</sequence>
<dbReference type="Proteomes" id="UP000748025">
    <property type="component" value="Unassembled WGS sequence"/>
</dbReference>
<feature type="compositionally biased region" description="Polar residues" evidence="1">
    <location>
        <begin position="1"/>
        <end position="19"/>
    </location>
</feature>
<evidence type="ECO:0000256" key="1">
    <source>
        <dbReference type="SAM" id="MobiDB-lite"/>
    </source>
</evidence>
<feature type="region of interest" description="Disordered" evidence="1">
    <location>
        <begin position="1"/>
        <end position="28"/>
    </location>
</feature>
<proteinExistence type="predicted"/>
<protein>
    <submittedName>
        <fullName evidence="2">Uncharacterized protein</fullName>
    </submittedName>
</protein>
<evidence type="ECO:0000313" key="2">
    <source>
        <dbReference type="EMBL" id="KAG6012044.1"/>
    </source>
</evidence>
<accession>A0A9P7NDV9</accession>
<feature type="region of interest" description="Disordered" evidence="1">
    <location>
        <begin position="48"/>
        <end position="97"/>
    </location>
</feature>
<name>A0A9P7NDV9_9HYPO</name>
<evidence type="ECO:0000313" key="3">
    <source>
        <dbReference type="Proteomes" id="UP000748025"/>
    </source>
</evidence>
<feature type="compositionally biased region" description="Basic and acidic residues" evidence="1">
    <location>
        <begin position="84"/>
        <end position="97"/>
    </location>
</feature>
<feature type="compositionally biased region" description="Polar residues" evidence="1">
    <location>
        <begin position="65"/>
        <end position="77"/>
    </location>
</feature>
<gene>
    <name evidence="2" type="ORF">E4U43_007971</name>
</gene>
<keyword evidence="3" id="KW-1185">Reference proteome</keyword>